<dbReference type="KEGG" id="acoa:RB602_13095"/>
<feature type="region of interest" description="Disordered" evidence="1">
    <location>
        <begin position="26"/>
        <end position="50"/>
    </location>
</feature>
<dbReference type="Proteomes" id="UP001302429">
    <property type="component" value="Chromosome"/>
</dbReference>
<sequence length="215" mass="23608">MSDASKKGDFQQWRVEAKPFQALWNSTSADDFDAGSTQQATTQPNSSKDADIAAEQQATLEQQTNEAYQRGFDEGQQVMAEANSELMAMSEKLNESIIGLKPVLSDQLCEAIICTVSTLLERTASFAVPDAELLQQRCNALATLAHRELNEAKLHVHPEDRALIGDAPTGLPLVDDPDLIRGTLRIAHEDGYIEQGTRPVLDELAAMLDELELTR</sequence>
<gene>
    <name evidence="2" type="ORF">RB602_13095</name>
</gene>
<evidence type="ECO:0000256" key="1">
    <source>
        <dbReference type="SAM" id="MobiDB-lite"/>
    </source>
</evidence>
<keyword evidence="3" id="KW-1185">Reference proteome</keyword>
<accession>A0AA97F7M5</accession>
<dbReference type="AlphaFoldDB" id="A0AA97F7M5"/>
<organism evidence="2 3">
    <name type="scientific">Alterisphingorhabdus coralli</name>
    <dbReference type="NCBI Taxonomy" id="3071408"/>
    <lineage>
        <taxon>Bacteria</taxon>
        <taxon>Pseudomonadati</taxon>
        <taxon>Pseudomonadota</taxon>
        <taxon>Alphaproteobacteria</taxon>
        <taxon>Sphingomonadales</taxon>
        <taxon>Sphingomonadaceae</taxon>
        <taxon>Alterisphingorhabdus (ex Yan et al. 2024)</taxon>
    </lineage>
</organism>
<dbReference type="EMBL" id="CP136594">
    <property type="protein sequence ID" value="WOE74768.1"/>
    <property type="molecule type" value="Genomic_DNA"/>
</dbReference>
<dbReference type="RefSeq" id="WP_317081087.1">
    <property type="nucleotide sequence ID" value="NZ_CP136594.1"/>
</dbReference>
<reference evidence="2 3" key="1">
    <citation type="submission" date="2023-10" db="EMBL/GenBank/DDBJ databases">
        <title>Complete genome sequence of a Sphingomonadaceae bacterium.</title>
        <authorList>
            <person name="Yan C."/>
        </authorList>
    </citation>
    <scope>NUCLEOTIDE SEQUENCE [LARGE SCALE GENOMIC DNA]</scope>
    <source>
        <strain evidence="2 3">SCSIO 66989</strain>
    </source>
</reference>
<evidence type="ECO:0000313" key="2">
    <source>
        <dbReference type="EMBL" id="WOE74768.1"/>
    </source>
</evidence>
<proteinExistence type="predicted"/>
<protein>
    <submittedName>
        <fullName evidence="2">FliH/SctL family protein</fullName>
    </submittedName>
</protein>
<name>A0AA97F7M5_9SPHN</name>
<feature type="compositionally biased region" description="Polar residues" evidence="1">
    <location>
        <begin position="26"/>
        <end position="47"/>
    </location>
</feature>
<evidence type="ECO:0000313" key="3">
    <source>
        <dbReference type="Proteomes" id="UP001302429"/>
    </source>
</evidence>